<keyword evidence="5 11" id="KW-0863">Zinc-finger</keyword>
<name>A0A3S1BNE5_ELYCH</name>
<dbReference type="SUPFAM" id="SSF57667">
    <property type="entry name" value="beta-beta-alpha zinc fingers"/>
    <property type="match status" value="4"/>
</dbReference>
<evidence type="ECO:0000256" key="12">
    <source>
        <dbReference type="SAM" id="MobiDB-lite"/>
    </source>
</evidence>
<keyword evidence="4" id="KW-0677">Repeat</keyword>
<feature type="domain" description="C2H2-type" evidence="13">
    <location>
        <begin position="540"/>
        <end position="573"/>
    </location>
</feature>
<accession>A0A3S1BNE5</accession>
<feature type="compositionally biased region" description="Polar residues" evidence="12">
    <location>
        <begin position="169"/>
        <end position="178"/>
    </location>
</feature>
<protein>
    <recommendedName>
        <fullName evidence="13">C2H2-type domain-containing protein</fullName>
    </recommendedName>
</protein>
<feature type="domain" description="C2H2-type" evidence="13">
    <location>
        <begin position="512"/>
        <end position="539"/>
    </location>
</feature>
<dbReference type="PROSITE" id="PS50157">
    <property type="entry name" value="ZINC_FINGER_C2H2_2"/>
    <property type="match status" value="7"/>
</dbReference>
<dbReference type="GO" id="GO:0032502">
    <property type="term" value="P:developmental process"/>
    <property type="evidence" value="ECO:0007669"/>
    <property type="project" value="UniProtKB-ARBA"/>
</dbReference>
<dbReference type="Gene3D" id="3.30.160.60">
    <property type="entry name" value="Classic Zinc Finger"/>
    <property type="match status" value="7"/>
</dbReference>
<keyword evidence="9" id="KW-0804">Transcription</keyword>
<organism evidence="14 15">
    <name type="scientific">Elysia chlorotica</name>
    <name type="common">Eastern emerald elysia</name>
    <name type="synonym">Sea slug</name>
    <dbReference type="NCBI Taxonomy" id="188477"/>
    <lineage>
        <taxon>Eukaryota</taxon>
        <taxon>Metazoa</taxon>
        <taxon>Spiralia</taxon>
        <taxon>Lophotrochozoa</taxon>
        <taxon>Mollusca</taxon>
        <taxon>Gastropoda</taxon>
        <taxon>Heterobranchia</taxon>
        <taxon>Euthyneura</taxon>
        <taxon>Panpulmonata</taxon>
        <taxon>Sacoglossa</taxon>
        <taxon>Placobranchoidea</taxon>
        <taxon>Plakobranchidae</taxon>
        <taxon>Elysia</taxon>
    </lineage>
</organism>
<feature type="region of interest" description="Disordered" evidence="12">
    <location>
        <begin position="167"/>
        <end position="254"/>
    </location>
</feature>
<evidence type="ECO:0000313" key="14">
    <source>
        <dbReference type="EMBL" id="RUS71092.1"/>
    </source>
</evidence>
<feature type="domain" description="C2H2-type" evidence="13">
    <location>
        <begin position="282"/>
        <end position="309"/>
    </location>
</feature>
<dbReference type="FunFam" id="3.30.160.60:FF:000446">
    <property type="entry name" value="Zinc finger protein"/>
    <property type="match status" value="1"/>
</dbReference>
<feature type="domain" description="C2H2-type" evidence="13">
    <location>
        <begin position="400"/>
        <end position="427"/>
    </location>
</feature>
<feature type="region of interest" description="Disordered" evidence="12">
    <location>
        <begin position="117"/>
        <end position="155"/>
    </location>
</feature>
<gene>
    <name evidence="14" type="ORF">EGW08_021153</name>
</gene>
<dbReference type="PANTHER" id="PTHR24393:SF15">
    <property type="entry name" value="IP01243P-RELATED"/>
    <property type="match status" value="1"/>
</dbReference>
<keyword evidence="15" id="KW-1185">Reference proteome</keyword>
<feature type="domain" description="C2H2-type" evidence="13">
    <location>
        <begin position="484"/>
        <end position="511"/>
    </location>
</feature>
<dbReference type="OrthoDB" id="4748970at2759"/>
<feature type="non-terminal residue" evidence="14">
    <location>
        <position position="1"/>
    </location>
</feature>
<evidence type="ECO:0000256" key="8">
    <source>
        <dbReference type="ARBA" id="ARBA00023125"/>
    </source>
</evidence>
<evidence type="ECO:0000256" key="6">
    <source>
        <dbReference type="ARBA" id="ARBA00022833"/>
    </source>
</evidence>
<dbReference type="InterPro" id="IPR013087">
    <property type="entry name" value="Znf_C2H2_type"/>
</dbReference>
<keyword evidence="10" id="KW-0539">Nucleus</keyword>
<dbReference type="Proteomes" id="UP000271974">
    <property type="component" value="Unassembled WGS sequence"/>
</dbReference>
<feature type="compositionally biased region" description="Basic and acidic residues" evidence="12">
    <location>
        <begin position="117"/>
        <end position="131"/>
    </location>
</feature>
<dbReference type="FunFam" id="3.30.160.60:FF:000264">
    <property type="entry name" value="Zinc finger protein 236"/>
    <property type="match status" value="2"/>
</dbReference>
<dbReference type="GO" id="GO:0005694">
    <property type="term" value="C:chromosome"/>
    <property type="evidence" value="ECO:0007669"/>
    <property type="project" value="UniProtKB-ARBA"/>
</dbReference>
<comment type="similarity">
    <text evidence="2">Belongs to the krueppel C2H2-type zinc-finger protein family.</text>
</comment>
<keyword evidence="7" id="KW-0805">Transcription regulation</keyword>
<evidence type="ECO:0000256" key="3">
    <source>
        <dbReference type="ARBA" id="ARBA00022723"/>
    </source>
</evidence>
<dbReference type="SMART" id="SM00355">
    <property type="entry name" value="ZnF_C2H2"/>
    <property type="match status" value="8"/>
</dbReference>
<dbReference type="STRING" id="188477.A0A3S1BNE5"/>
<comment type="caution">
    <text evidence="14">The sequence shown here is derived from an EMBL/GenBank/DDBJ whole genome shotgun (WGS) entry which is preliminary data.</text>
</comment>
<feature type="region of interest" description="Disordered" evidence="12">
    <location>
        <begin position="790"/>
        <end position="816"/>
    </location>
</feature>
<evidence type="ECO:0000256" key="9">
    <source>
        <dbReference type="ARBA" id="ARBA00023163"/>
    </source>
</evidence>
<evidence type="ECO:0000256" key="10">
    <source>
        <dbReference type="ARBA" id="ARBA00023242"/>
    </source>
</evidence>
<feature type="compositionally biased region" description="Polar residues" evidence="12">
    <location>
        <begin position="206"/>
        <end position="254"/>
    </location>
</feature>
<evidence type="ECO:0000256" key="5">
    <source>
        <dbReference type="ARBA" id="ARBA00022771"/>
    </source>
</evidence>
<dbReference type="FunFam" id="3.30.160.60:FF:000202">
    <property type="entry name" value="Zinc finger protein 574"/>
    <property type="match status" value="1"/>
</dbReference>
<dbReference type="PANTHER" id="PTHR24393">
    <property type="entry name" value="ZINC FINGER PROTEIN"/>
    <property type="match status" value="1"/>
</dbReference>
<dbReference type="Pfam" id="PF00096">
    <property type="entry name" value="zf-C2H2"/>
    <property type="match status" value="6"/>
</dbReference>
<proteinExistence type="inferred from homology"/>
<dbReference type="GO" id="GO:0005634">
    <property type="term" value="C:nucleus"/>
    <property type="evidence" value="ECO:0007669"/>
    <property type="project" value="UniProtKB-SubCell"/>
</dbReference>
<keyword evidence="3" id="KW-0479">Metal-binding</keyword>
<evidence type="ECO:0000256" key="1">
    <source>
        <dbReference type="ARBA" id="ARBA00004123"/>
    </source>
</evidence>
<feature type="domain" description="C2H2-type" evidence="13">
    <location>
        <begin position="456"/>
        <end position="483"/>
    </location>
</feature>
<keyword evidence="8" id="KW-0238">DNA-binding</keyword>
<dbReference type="EMBL" id="RQTK01001275">
    <property type="protein sequence ID" value="RUS71092.1"/>
    <property type="molecule type" value="Genomic_DNA"/>
</dbReference>
<dbReference type="InterPro" id="IPR036236">
    <property type="entry name" value="Znf_C2H2_sf"/>
</dbReference>
<evidence type="ECO:0000259" key="13">
    <source>
        <dbReference type="PROSITE" id="PS50157"/>
    </source>
</evidence>
<evidence type="ECO:0000256" key="7">
    <source>
        <dbReference type="ARBA" id="ARBA00023015"/>
    </source>
</evidence>
<dbReference type="FunFam" id="3.30.160.60:FF:000045">
    <property type="entry name" value="ZFP69 zinc finger protein B"/>
    <property type="match status" value="1"/>
</dbReference>
<evidence type="ECO:0000256" key="4">
    <source>
        <dbReference type="ARBA" id="ARBA00022737"/>
    </source>
</evidence>
<evidence type="ECO:0000256" key="2">
    <source>
        <dbReference type="ARBA" id="ARBA00006991"/>
    </source>
</evidence>
<dbReference type="FunFam" id="3.30.160.60:FF:001732">
    <property type="entry name" value="Zgc:162936"/>
    <property type="match status" value="1"/>
</dbReference>
<dbReference type="PROSITE" id="PS00028">
    <property type="entry name" value="ZINC_FINGER_C2H2_1"/>
    <property type="match status" value="6"/>
</dbReference>
<dbReference type="AlphaFoldDB" id="A0A3S1BNE5"/>
<sequence>HLKARRNCATLSDKAYPRYKKSWTYHPNIPAVADPAQRDPQRGRSLLGTAPISATGMEDGEEIQYIITELLDDDSDGASTQRVIIDNSQDNALVSSGTPASITVTISSLENPILTRRDVPESKEKDIKKPGDYVAAATDENSEQMNDSNDSEKTETLARKELVLLAEEPSTSTIQNPESHQETEKLETSSLLLSDIVETSGDRESSQTQEGLSMVSSSRAEASLDVSNGRSRSQPQPSIILTTLPTSSRQNQEATIRPAVGPEDDNLLDLQIGSLSERLHLTQCLVCKKEFEAVEGLEIHLRTHLADEPSRCGLCHFTAQDREELRHHILGMHYQSLNDIEASVLAMEVEEASLKKGETVQSRQLVLKSALTAVKQLYSLKKHKNSSDQAKIEPSTTGTVQCMVCNKFFRGTSYLRQHMRTHTGDRPHQCLQCGRSFTSRDILKKHMYVHVEHKDYKCGECGKLFKRLGHVQQHLRSHSQERAFPCTVCDKFFKTQHSLKVHMRTHSGINPYKCHICNNHFRERGSLQRHIRLHTGEKPFKCHLCNRAFSEQGTLSRHLKSKVPCSAHRDEASSNPRSSILAQFSSVVAGSEQIFIPIDQEAQKIIMPGDQMSQQIILSGDSAEAAAQHGLGQQQFFVASGKEDQELQVGSEYVVVHSGEEASEIGLPEGEVSTTVDGVVDFNAAFKQEQIHIPGSETLHVMDPSTGEAVIIVAEKAIVDLVREKCYTLQSTEGGCSLANIEQILTEAREGLANSSSIPHETQSHNEGENSIKQEMECKEEIVCIEEQSEVRLNQHEAESENKTDYKVKSEEIHLE</sequence>
<evidence type="ECO:0000313" key="15">
    <source>
        <dbReference type="Proteomes" id="UP000271974"/>
    </source>
</evidence>
<feature type="domain" description="C2H2-type" evidence="13">
    <location>
        <begin position="428"/>
        <end position="455"/>
    </location>
</feature>
<comment type="subcellular location">
    <subcellularLocation>
        <location evidence="1">Nucleus</location>
    </subcellularLocation>
</comment>
<dbReference type="GO" id="GO:0008270">
    <property type="term" value="F:zinc ion binding"/>
    <property type="evidence" value="ECO:0007669"/>
    <property type="project" value="UniProtKB-KW"/>
</dbReference>
<evidence type="ECO:0000256" key="11">
    <source>
        <dbReference type="PROSITE-ProRule" id="PRU00042"/>
    </source>
</evidence>
<dbReference type="GO" id="GO:0000978">
    <property type="term" value="F:RNA polymerase II cis-regulatory region sequence-specific DNA binding"/>
    <property type="evidence" value="ECO:0007669"/>
    <property type="project" value="TreeGrafter"/>
</dbReference>
<keyword evidence="6" id="KW-0862">Zinc</keyword>
<dbReference type="GO" id="GO:0001228">
    <property type="term" value="F:DNA-binding transcription activator activity, RNA polymerase II-specific"/>
    <property type="evidence" value="ECO:0007669"/>
    <property type="project" value="TreeGrafter"/>
</dbReference>
<reference evidence="14 15" key="1">
    <citation type="submission" date="2019-01" db="EMBL/GenBank/DDBJ databases">
        <title>A draft genome assembly of the solar-powered sea slug Elysia chlorotica.</title>
        <authorList>
            <person name="Cai H."/>
            <person name="Li Q."/>
            <person name="Fang X."/>
            <person name="Li J."/>
            <person name="Curtis N.E."/>
            <person name="Altenburger A."/>
            <person name="Shibata T."/>
            <person name="Feng M."/>
            <person name="Maeda T."/>
            <person name="Schwartz J.A."/>
            <person name="Shigenobu S."/>
            <person name="Lundholm N."/>
            <person name="Nishiyama T."/>
            <person name="Yang H."/>
            <person name="Hasebe M."/>
            <person name="Li S."/>
            <person name="Pierce S.K."/>
            <person name="Wang J."/>
        </authorList>
    </citation>
    <scope>NUCLEOTIDE SEQUENCE [LARGE SCALE GENOMIC DNA]</scope>
    <source>
        <strain evidence="14">EC2010</strain>
        <tissue evidence="14">Whole organism of an adult</tissue>
    </source>
</reference>